<dbReference type="Proteomes" id="UP000322025">
    <property type="component" value="Unassembled WGS sequence"/>
</dbReference>
<dbReference type="CDD" id="cd06561">
    <property type="entry name" value="AlkD_like"/>
    <property type="match status" value="1"/>
</dbReference>
<gene>
    <name evidence="1" type="ORF">FNY66_02410</name>
</gene>
<sequence length="235" mass="28143">MTEEIRNKLYELSEEKYREFNQKLLPGVEHVLGVRLPILRKLAKEIAKDDFRVYLAEAQAQITRDSIHEEIMVQGLVIGYAKMEQEEYRKCLDEFVPKITNWSVCDSCVTGFKFMRKAPDYWFDYLKTYRDSKEEFEIRFMVVAMMNHFVDEEHIEEILSICNEIRHEGYYAKMAVAWALQVCYVKFPEKTRQLLENNSMDDFTHNKAIQKIRESYQVSREEKEELGRLKRIHVC</sequence>
<dbReference type="SUPFAM" id="SSF48371">
    <property type="entry name" value="ARM repeat"/>
    <property type="match status" value="1"/>
</dbReference>
<dbReference type="EMBL" id="VMSO01000002">
    <property type="protein sequence ID" value="KAA8502506.1"/>
    <property type="molecule type" value="Genomic_DNA"/>
</dbReference>
<dbReference type="Gene3D" id="1.25.10.90">
    <property type="match status" value="1"/>
</dbReference>
<keyword evidence="2" id="KW-1185">Reference proteome</keyword>
<dbReference type="PANTHER" id="PTHR34070">
    <property type="entry name" value="ARMADILLO-TYPE FOLD"/>
    <property type="match status" value="1"/>
</dbReference>
<organism evidence="1 2">
    <name type="scientific">Mediterraneibacter catenae</name>
    <dbReference type="NCBI Taxonomy" id="2594882"/>
    <lineage>
        <taxon>Bacteria</taxon>
        <taxon>Bacillati</taxon>
        <taxon>Bacillota</taxon>
        <taxon>Clostridia</taxon>
        <taxon>Lachnospirales</taxon>
        <taxon>Lachnospiraceae</taxon>
        <taxon>Mediterraneibacter</taxon>
    </lineage>
</organism>
<accession>A0A5M9I3A6</accession>
<dbReference type="RefSeq" id="WP_150310180.1">
    <property type="nucleotide sequence ID" value="NZ_VMSO01000002.1"/>
</dbReference>
<dbReference type="Pfam" id="PF08713">
    <property type="entry name" value="DNA_alkylation"/>
    <property type="match status" value="1"/>
</dbReference>
<comment type="caution">
    <text evidence="1">The sequence shown here is derived from an EMBL/GenBank/DDBJ whole genome shotgun (WGS) entry which is preliminary data.</text>
</comment>
<dbReference type="OrthoDB" id="9784740at2"/>
<proteinExistence type="predicted"/>
<dbReference type="InterPro" id="IPR016024">
    <property type="entry name" value="ARM-type_fold"/>
</dbReference>
<dbReference type="PANTHER" id="PTHR34070:SF1">
    <property type="entry name" value="DNA ALKYLATION REPAIR PROTEIN"/>
    <property type="match status" value="1"/>
</dbReference>
<evidence type="ECO:0000313" key="2">
    <source>
        <dbReference type="Proteomes" id="UP000322025"/>
    </source>
</evidence>
<dbReference type="AlphaFoldDB" id="A0A5M9I3A6"/>
<protein>
    <submittedName>
        <fullName evidence="1">DNA alkylation repair protein</fullName>
    </submittedName>
</protein>
<evidence type="ECO:0000313" key="1">
    <source>
        <dbReference type="EMBL" id="KAA8502506.1"/>
    </source>
</evidence>
<reference evidence="1" key="1">
    <citation type="submission" date="2019-07" db="EMBL/GenBank/DDBJ databases">
        <authorList>
            <person name="Wongkuna S."/>
            <person name="Scaria J."/>
        </authorList>
    </citation>
    <scope>NUCLEOTIDE SEQUENCE [LARGE SCALE GENOMIC DNA]</scope>
    <source>
        <strain evidence="1">SW178</strain>
    </source>
</reference>
<dbReference type="InterPro" id="IPR014825">
    <property type="entry name" value="DNA_alkylation"/>
</dbReference>
<name>A0A5M9I3A6_9FIRM</name>